<dbReference type="SMART" id="SM00478">
    <property type="entry name" value="ENDO3c"/>
    <property type="match status" value="1"/>
</dbReference>
<dbReference type="GO" id="GO:0006284">
    <property type="term" value="P:base-excision repair"/>
    <property type="evidence" value="ECO:0007669"/>
    <property type="project" value="InterPro"/>
</dbReference>
<keyword evidence="3" id="KW-0234">DNA repair</keyword>
<comment type="similarity">
    <text evidence="1">Belongs to the alkylbase DNA glycosidase AlkA family.</text>
</comment>
<dbReference type="EMBL" id="NCVQ01000009">
    <property type="protein sequence ID" value="PWZ09297.1"/>
    <property type="molecule type" value="Genomic_DNA"/>
</dbReference>
<dbReference type="Proteomes" id="UP000251960">
    <property type="component" value="Chromosome 8"/>
</dbReference>
<dbReference type="PANTHER" id="PTHR43003">
    <property type="entry name" value="DNA-3-METHYLADENINE GLYCOSYLASE"/>
    <property type="match status" value="1"/>
</dbReference>
<name>A0A3L6DNH1_MAIZE</name>
<dbReference type="InterPro" id="IPR010658">
    <property type="entry name" value="Nodulin-like"/>
</dbReference>
<keyword evidence="2" id="KW-0227">DNA damage</keyword>
<sequence>MAIAILAAVVGSQAVITGTFSMIKQCASLGCFPRVKIIHTSAKVHGQIYIPEINWIMMILCLAVTIGFRNTKHLGNASGLAIITVMLHYGTIKKYEFDVQSKVSINWLLGLSPNLGIVRVRGIGLIHTELETGIPAIFSHFVTNLPAFHQVVRSSMIIRRIQVDLTLHVRPRCAERHCSTDGIKKEANASPDPNPAKKHRLTFSIPGRPLSAAGEVGVAIRHLRAVDPALAAVIDAHEPPVFQCPHRPFHSLVRSILYQQLAFKAAASVYSRFLALLGGEASVAPDAVLALSPHQLRQIGVSPRKASYLHDLARKYASGILSDASIVNMDDRSLAAMLTMVKGIGAWSVHMFMIFSLARPDVLPSADLGVRKGVQMLYALQDVPRPSQMDRLCERWRPYRSVGAWYMWRLIESKMLRGGGEPDPGARQGLLRRAGLASGCGGQRDAQPTGCALLKHTNWLLNQYNLLLNHCETLNHELFFTRETASLIFVIWIINKSYNREAYFKMAEIFCEKMIRESLRLKGLGRAGLQPTPGGRARCRKDLGDCVGFLAGSLSAVLPSWAMLLIGSAQNFLGYCWLWLIVTRQAPALPLWMMCVLIYVWTNGETFFNTTALVTCIQNFPKSRGQTVTRNMTIAYQVRLGNHVAVFLVTTW</sequence>
<dbReference type="SUPFAM" id="SSF48150">
    <property type="entry name" value="DNA-glycosylase"/>
    <property type="match status" value="1"/>
</dbReference>
<dbReference type="Gene3D" id="1.10.340.30">
    <property type="entry name" value="Hypothetical protein, domain 2"/>
    <property type="match status" value="1"/>
</dbReference>
<dbReference type="GO" id="GO:0003684">
    <property type="term" value="F:damaged DNA binding"/>
    <property type="evidence" value="ECO:0007669"/>
    <property type="project" value="UniProtKB-ARBA"/>
</dbReference>
<evidence type="ECO:0000259" key="4">
    <source>
        <dbReference type="SMART" id="SM00478"/>
    </source>
</evidence>
<organism evidence="5 6">
    <name type="scientific">Zea mays</name>
    <name type="common">Maize</name>
    <dbReference type="NCBI Taxonomy" id="4577"/>
    <lineage>
        <taxon>Eukaryota</taxon>
        <taxon>Viridiplantae</taxon>
        <taxon>Streptophyta</taxon>
        <taxon>Embryophyta</taxon>
        <taxon>Tracheophyta</taxon>
        <taxon>Spermatophyta</taxon>
        <taxon>Magnoliopsida</taxon>
        <taxon>Liliopsida</taxon>
        <taxon>Poales</taxon>
        <taxon>Poaceae</taxon>
        <taxon>PACMAD clade</taxon>
        <taxon>Panicoideae</taxon>
        <taxon>Andropogonodae</taxon>
        <taxon>Andropogoneae</taxon>
        <taxon>Tripsacinae</taxon>
        <taxon>Zea</taxon>
    </lineage>
</organism>
<dbReference type="Pfam" id="PF00730">
    <property type="entry name" value="HhH-GPD"/>
    <property type="match status" value="1"/>
</dbReference>
<evidence type="ECO:0000256" key="3">
    <source>
        <dbReference type="ARBA" id="ARBA00023204"/>
    </source>
</evidence>
<comment type="caution">
    <text evidence="5">The sequence shown here is derived from an EMBL/GenBank/DDBJ whole genome shotgun (WGS) entry which is preliminary data.</text>
</comment>
<dbReference type="ExpressionAtlas" id="A0A3L6DNH1">
    <property type="expression patterns" value="baseline and differential"/>
</dbReference>
<dbReference type="InterPro" id="IPR053951">
    <property type="entry name" value="K_trans_N"/>
</dbReference>
<evidence type="ECO:0000256" key="1">
    <source>
        <dbReference type="ARBA" id="ARBA00010817"/>
    </source>
</evidence>
<reference evidence="5 6" key="1">
    <citation type="journal article" date="2018" name="Nat. Genet.">
        <title>Extensive intraspecific gene order and gene structural variations between Mo17 and other maize genomes.</title>
        <authorList>
            <person name="Sun S."/>
            <person name="Zhou Y."/>
            <person name="Chen J."/>
            <person name="Shi J."/>
            <person name="Zhao H."/>
            <person name="Zhao H."/>
            <person name="Song W."/>
            <person name="Zhang M."/>
            <person name="Cui Y."/>
            <person name="Dong X."/>
            <person name="Liu H."/>
            <person name="Ma X."/>
            <person name="Jiao Y."/>
            <person name="Wang B."/>
            <person name="Wei X."/>
            <person name="Stein J.C."/>
            <person name="Glaubitz J.C."/>
            <person name="Lu F."/>
            <person name="Yu G."/>
            <person name="Liang C."/>
            <person name="Fengler K."/>
            <person name="Li B."/>
            <person name="Rafalski A."/>
            <person name="Schnable P.S."/>
            <person name="Ware D.H."/>
            <person name="Buckler E.S."/>
            <person name="Lai J."/>
        </authorList>
    </citation>
    <scope>NUCLEOTIDE SEQUENCE [LARGE SCALE GENOMIC DNA]</scope>
    <source>
        <strain evidence="6">cv. Missouri 17</strain>
        <tissue evidence="5">Seedling</tissue>
    </source>
</reference>
<dbReference type="FunFam" id="1.10.340.30:FF:000004">
    <property type="entry name" value="DNA-3-methyladenine glycosylase II"/>
    <property type="match status" value="1"/>
</dbReference>
<gene>
    <name evidence="5" type="primary">HAK10_2</name>
    <name evidence="5" type="ORF">Zm00014a_003773</name>
</gene>
<dbReference type="InterPro" id="IPR011257">
    <property type="entry name" value="DNA_glycosylase"/>
</dbReference>
<dbReference type="Gene3D" id="1.10.1670.40">
    <property type="match status" value="1"/>
</dbReference>
<dbReference type="Pfam" id="PF06813">
    <property type="entry name" value="Nodulin-like"/>
    <property type="match status" value="1"/>
</dbReference>
<dbReference type="AlphaFoldDB" id="A0A3L6DNH1"/>
<protein>
    <submittedName>
        <fullName evidence="5">Potassium transporter 10</fullName>
    </submittedName>
</protein>
<dbReference type="CDD" id="cd00056">
    <property type="entry name" value="ENDO3c"/>
    <property type="match status" value="1"/>
</dbReference>
<accession>A0A3L6DNH1</accession>
<dbReference type="InterPro" id="IPR003265">
    <property type="entry name" value="HhH-GPD_domain"/>
</dbReference>
<dbReference type="Pfam" id="PF02705">
    <property type="entry name" value="K_trans"/>
    <property type="match status" value="1"/>
</dbReference>
<evidence type="ECO:0000256" key="2">
    <source>
        <dbReference type="ARBA" id="ARBA00022763"/>
    </source>
</evidence>
<evidence type="ECO:0000313" key="6">
    <source>
        <dbReference type="Proteomes" id="UP000251960"/>
    </source>
</evidence>
<dbReference type="GO" id="GO:0003824">
    <property type="term" value="F:catalytic activity"/>
    <property type="evidence" value="ECO:0007669"/>
    <property type="project" value="InterPro"/>
</dbReference>
<proteinExistence type="inferred from homology"/>
<evidence type="ECO:0000313" key="5">
    <source>
        <dbReference type="EMBL" id="PWZ09297.1"/>
    </source>
</evidence>
<feature type="domain" description="HhH-GPD" evidence="4">
    <location>
        <begin position="257"/>
        <end position="412"/>
    </location>
</feature>
<dbReference type="InterPro" id="IPR051912">
    <property type="entry name" value="Alkylbase_DNA_Glycosylase/TA"/>
</dbReference>
<dbReference type="PANTHER" id="PTHR43003:SF5">
    <property type="entry name" value="DNA-3-METHYLADENINE GLYCOSYLASE"/>
    <property type="match status" value="1"/>
</dbReference>